<keyword evidence="2" id="KW-0804">Transcription</keyword>
<dbReference type="EMBL" id="FOJI01000021">
    <property type="protein sequence ID" value="SEW43488.1"/>
    <property type="molecule type" value="Genomic_DNA"/>
</dbReference>
<dbReference type="STRING" id="99656.SAMN05421659_12110"/>
<dbReference type="InterPro" id="IPR036390">
    <property type="entry name" value="WH_DNA-bd_sf"/>
</dbReference>
<keyword evidence="4" id="KW-0238">DNA-binding</keyword>
<keyword evidence="5" id="KW-1185">Reference proteome</keyword>
<sequence>MQINRMFEIIYILIDKKTVTARELAQRFEVSGRTIYRDVEILSSAGIPIFMKKGKGGGISILDDFVLNKAVLTEEEKTDVLSSMKAVGAINFNATDSALKKLSSLFGENNSDWIEVDFSSWYNSKKESETFNDIKSAILSKKIINFTYSSGKSESTSREVEPLKLCFKGMSRYLYAYCRLRQDFRFFKLNRIKNIVITEKYFERIVKSPIFKDDNMFRDQYITLKLKLSSNMEFRIYDEFDNYTREPDGSFIIQTVYPVGEWLFAYIASFGSNCEVLEPLDIRNAVKEELKKTMNNYL</sequence>
<organism evidence="4 5">
    <name type="scientific">[Clostridium] fimetarium</name>
    <dbReference type="NCBI Taxonomy" id="99656"/>
    <lineage>
        <taxon>Bacteria</taxon>
        <taxon>Bacillati</taxon>
        <taxon>Bacillota</taxon>
        <taxon>Clostridia</taxon>
        <taxon>Lachnospirales</taxon>
        <taxon>Lachnospiraceae</taxon>
    </lineage>
</organism>
<dbReference type="InterPro" id="IPR051534">
    <property type="entry name" value="CBASS_pafABC_assoc_protein"/>
</dbReference>
<dbReference type="InterPro" id="IPR028349">
    <property type="entry name" value="PafC-like"/>
</dbReference>
<dbReference type="PROSITE" id="PS51000">
    <property type="entry name" value="HTH_DEOR_2"/>
    <property type="match status" value="1"/>
</dbReference>
<dbReference type="OrthoDB" id="9815009at2"/>
<dbReference type="GO" id="GO:0003700">
    <property type="term" value="F:DNA-binding transcription factor activity"/>
    <property type="evidence" value="ECO:0007669"/>
    <property type="project" value="InterPro"/>
</dbReference>
<dbReference type="InterPro" id="IPR026881">
    <property type="entry name" value="WYL_dom"/>
</dbReference>
<dbReference type="GO" id="GO:0003677">
    <property type="term" value="F:DNA binding"/>
    <property type="evidence" value="ECO:0007669"/>
    <property type="project" value="UniProtKB-KW"/>
</dbReference>
<evidence type="ECO:0000313" key="4">
    <source>
        <dbReference type="EMBL" id="SEW43488.1"/>
    </source>
</evidence>
<accession>A0A1I0RQB0</accession>
<dbReference type="Gene3D" id="1.10.10.10">
    <property type="entry name" value="Winged helix-like DNA-binding domain superfamily/Winged helix DNA-binding domain"/>
    <property type="match status" value="1"/>
</dbReference>
<dbReference type="Pfam" id="PF08279">
    <property type="entry name" value="HTH_11"/>
    <property type="match status" value="1"/>
</dbReference>
<dbReference type="RefSeq" id="WP_092457357.1">
    <property type="nucleotide sequence ID" value="NZ_FOJI01000021.1"/>
</dbReference>
<dbReference type="AlphaFoldDB" id="A0A1I0RQB0"/>
<proteinExistence type="predicted"/>
<dbReference type="PROSITE" id="PS52050">
    <property type="entry name" value="WYL"/>
    <property type="match status" value="1"/>
</dbReference>
<evidence type="ECO:0000256" key="2">
    <source>
        <dbReference type="ARBA" id="ARBA00023163"/>
    </source>
</evidence>
<dbReference type="InterPro" id="IPR057727">
    <property type="entry name" value="WCX_dom"/>
</dbReference>
<protein>
    <submittedName>
        <fullName evidence="4">Predicted DNA-binding transcriptional regulator YafY, contains an HTH and WYL domains</fullName>
    </submittedName>
</protein>
<keyword evidence="1" id="KW-0805">Transcription regulation</keyword>
<dbReference type="Pfam" id="PF13280">
    <property type="entry name" value="WYL"/>
    <property type="match status" value="1"/>
</dbReference>
<dbReference type="PANTHER" id="PTHR34580">
    <property type="match status" value="1"/>
</dbReference>
<reference evidence="4 5" key="1">
    <citation type="submission" date="2016-10" db="EMBL/GenBank/DDBJ databases">
        <authorList>
            <person name="de Groot N.N."/>
        </authorList>
    </citation>
    <scope>NUCLEOTIDE SEQUENCE [LARGE SCALE GENOMIC DNA]</scope>
    <source>
        <strain evidence="4 5">DSM 9179</strain>
    </source>
</reference>
<evidence type="ECO:0000256" key="1">
    <source>
        <dbReference type="ARBA" id="ARBA00023015"/>
    </source>
</evidence>
<dbReference type="InterPro" id="IPR036388">
    <property type="entry name" value="WH-like_DNA-bd_sf"/>
</dbReference>
<feature type="domain" description="HTH deoR-type" evidence="3">
    <location>
        <begin position="2"/>
        <end position="60"/>
    </location>
</feature>
<gene>
    <name evidence="4" type="ORF">SAMN05421659_12110</name>
</gene>
<dbReference type="PANTHER" id="PTHR34580:SF1">
    <property type="entry name" value="PROTEIN PAFC"/>
    <property type="match status" value="1"/>
</dbReference>
<evidence type="ECO:0000313" key="5">
    <source>
        <dbReference type="Proteomes" id="UP000199701"/>
    </source>
</evidence>
<dbReference type="SUPFAM" id="SSF46785">
    <property type="entry name" value="Winged helix' DNA-binding domain"/>
    <property type="match status" value="1"/>
</dbReference>
<dbReference type="Proteomes" id="UP000199701">
    <property type="component" value="Unassembled WGS sequence"/>
</dbReference>
<dbReference type="InterPro" id="IPR001034">
    <property type="entry name" value="DeoR_HTH"/>
</dbReference>
<dbReference type="InterPro" id="IPR013196">
    <property type="entry name" value="HTH_11"/>
</dbReference>
<dbReference type="Pfam" id="PF25583">
    <property type="entry name" value="WCX"/>
    <property type="match status" value="1"/>
</dbReference>
<name>A0A1I0RQB0_9FIRM</name>
<dbReference type="PIRSF" id="PIRSF016838">
    <property type="entry name" value="PafC"/>
    <property type="match status" value="1"/>
</dbReference>
<evidence type="ECO:0000259" key="3">
    <source>
        <dbReference type="PROSITE" id="PS51000"/>
    </source>
</evidence>